<dbReference type="Pfam" id="PF00795">
    <property type="entry name" value="CN_hydrolase"/>
    <property type="match status" value="1"/>
</dbReference>
<keyword evidence="4 7" id="KW-0547">Nucleotide-binding</keyword>
<dbReference type="InterPro" id="IPR014445">
    <property type="entry name" value="Gln-dep_NAD_synthase"/>
</dbReference>
<dbReference type="InterPro" id="IPR000132">
    <property type="entry name" value="Nitrilase/CN_hydratase_CS"/>
</dbReference>
<evidence type="ECO:0000313" key="12">
    <source>
        <dbReference type="EMBL" id="MCP1727488.1"/>
    </source>
</evidence>
<evidence type="ECO:0000256" key="6">
    <source>
        <dbReference type="ARBA" id="ARBA00023027"/>
    </source>
</evidence>
<comment type="pathway">
    <text evidence="1 7 8">Cofactor biosynthesis; NAD(+) biosynthesis; NAD(+) from deamido-NAD(+) (L-Gln route): step 1/1.</text>
</comment>
<feature type="binding site" evidence="7">
    <location>
        <position position="176"/>
    </location>
    <ligand>
        <name>L-glutamine</name>
        <dbReference type="ChEBI" id="CHEBI:58359"/>
    </ligand>
</feature>
<keyword evidence="3 7" id="KW-0436">Ligase</keyword>
<evidence type="ECO:0000256" key="4">
    <source>
        <dbReference type="ARBA" id="ARBA00022741"/>
    </source>
</evidence>
<dbReference type="CDD" id="cd00553">
    <property type="entry name" value="NAD_synthase"/>
    <property type="match status" value="1"/>
</dbReference>
<dbReference type="NCBIfam" id="TIGR00552">
    <property type="entry name" value="nadE"/>
    <property type="match status" value="1"/>
</dbReference>
<dbReference type="NCBIfam" id="NF010588">
    <property type="entry name" value="PRK13981.1"/>
    <property type="match status" value="1"/>
</dbReference>
<feature type="domain" description="CN hydrolase" evidence="11">
    <location>
        <begin position="5"/>
        <end position="249"/>
    </location>
</feature>
<dbReference type="InterPro" id="IPR036526">
    <property type="entry name" value="C-N_Hydrolase_sf"/>
</dbReference>
<dbReference type="PROSITE" id="PS50263">
    <property type="entry name" value="CN_HYDROLASE"/>
    <property type="match status" value="1"/>
</dbReference>
<feature type="binding site" evidence="7">
    <location>
        <position position="394"/>
    </location>
    <ligand>
        <name>ATP</name>
        <dbReference type="ChEBI" id="CHEBI:30616"/>
    </ligand>
</feature>
<evidence type="ECO:0000256" key="7">
    <source>
        <dbReference type="HAMAP-Rule" id="MF_02090"/>
    </source>
</evidence>
<dbReference type="RefSeq" id="WP_253447738.1">
    <property type="nucleotide sequence ID" value="NZ_JALJYF010000002.1"/>
</dbReference>
<dbReference type="EMBL" id="JALJYF010000002">
    <property type="protein sequence ID" value="MCP1727488.1"/>
    <property type="molecule type" value="Genomic_DNA"/>
</dbReference>
<gene>
    <name evidence="7" type="primary">nadE</name>
    <name evidence="12" type="ORF">J2T60_001488</name>
</gene>
<feature type="active site" description="Proton acceptor" evidence="9">
    <location>
        <position position="46"/>
    </location>
</feature>
<comment type="catalytic activity">
    <reaction evidence="7 8">
        <text>deamido-NAD(+) + L-glutamine + ATP + H2O = L-glutamate + AMP + diphosphate + NAD(+) + H(+)</text>
        <dbReference type="Rhea" id="RHEA:24384"/>
        <dbReference type="ChEBI" id="CHEBI:15377"/>
        <dbReference type="ChEBI" id="CHEBI:15378"/>
        <dbReference type="ChEBI" id="CHEBI:29985"/>
        <dbReference type="ChEBI" id="CHEBI:30616"/>
        <dbReference type="ChEBI" id="CHEBI:33019"/>
        <dbReference type="ChEBI" id="CHEBI:57540"/>
        <dbReference type="ChEBI" id="CHEBI:58359"/>
        <dbReference type="ChEBI" id="CHEBI:58437"/>
        <dbReference type="ChEBI" id="CHEBI:456215"/>
        <dbReference type="EC" id="6.3.5.1"/>
    </reaction>
</comment>
<dbReference type="HAMAP" id="MF_02090">
    <property type="entry name" value="NadE_glutamine_dep"/>
    <property type="match status" value="1"/>
</dbReference>
<comment type="function">
    <text evidence="7">Catalyzes the ATP-dependent amidation of deamido-NAD to form NAD. Uses L-glutamine as a nitrogen source.</text>
</comment>
<dbReference type="Gene3D" id="3.40.50.620">
    <property type="entry name" value="HUPs"/>
    <property type="match status" value="1"/>
</dbReference>
<evidence type="ECO:0000256" key="2">
    <source>
        <dbReference type="ARBA" id="ARBA00007145"/>
    </source>
</evidence>
<dbReference type="InterPro" id="IPR003010">
    <property type="entry name" value="C-N_Hydrolase"/>
</dbReference>
<dbReference type="EC" id="6.3.5.1" evidence="7 8"/>
<feature type="active site" description="For glutaminase activity" evidence="7">
    <location>
        <position position="114"/>
    </location>
</feature>
<evidence type="ECO:0000256" key="1">
    <source>
        <dbReference type="ARBA" id="ARBA00005188"/>
    </source>
</evidence>
<dbReference type="PIRSF" id="PIRSF006630">
    <property type="entry name" value="NADS_GAT"/>
    <property type="match status" value="1"/>
</dbReference>
<comment type="caution">
    <text evidence="12">The sequence shown here is derived from an EMBL/GenBank/DDBJ whole genome shotgun (WGS) entry which is preliminary data.</text>
</comment>
<reference evidence="12 13" key="1">
    <citation type="submission" date="2022-03" db="EMBL/GenBank/DDBJ databases">
        <title>Genomic Encyclopedia of Type Strains, Phase III (KMG-III): the genomes of soil and plant-associated and newly described type strains.</title>
        <authorList>
            <person name="Whitman W."/>
        </authorList>
    </citation>
    <scope>NUCLEOTIDE SEQUENCE [LARGE SCALE GENOMIC DNA]</scope>
    <source>
        <strain evidence="12 13">BSker1</strain>
    </source>
</reference>
<dbReference type="Pfam" id="PF02540">
    <property type="entry name" value="NAD_synthase"/>
    <property type="match status" value="1"/>
</dbReference>
<feature type="binding site" evidence="7">
    <location>
        <position position="120"/>
    </location>
    <ligand>
        <name>L-glutamine</name>
        <dbReference type="ChEBI" id="CHEBI:58359"/>
    </ligand>
</feature>
<dbReference type="Gene3D" id="3.60.110.10">
    <property type="entry name" value="Carbon-nitrogen hydrolase"/>
    <property type="match status" value="1"/>
</dbReference>
<feature type="active site" description="Proton acceptor; for glutaminase activity" evidence="7">
    <location>
        <position position="46"/>
    </location>
</feature>
<keyword evidence="13" id="KW-1185">Reference proteome</keyword>
<proteinExistence type="inferred from homology"/>
<feature type="binding site" evidence="7">
    <location>
        <position position="182"/>
    </location>
    <ligand>
        <name>L-glutamine</name>
        <dbReference type="ChEBI" id="CHEBI:58359"/>
    </ligand>
</feature>
<feature type="binding site" evidence="7">
    <location>
        <begin position="287"/>
        <end position="294"/>
    </location>
    <ligand>
        <name>ATP</name>
        <dbReference type="ChEBI" id="CHEBI:30616"/>
    </ligand>
</feature>
<protein>
    <recommendedName>
        <fullName evidence="7 8">Glutamine-dependent NAD(+) synthetase</fullName>
        <ecNumber evidence="7 8">6.3.5.1</ecNumber>
    </recommendedName>
    <alternativeName>
        <fullName evidence="7 8">NAD(+) synthase [glutamine-hydrolyzing]</fullName>
    </alternativeName>
</protein>
<evidence type="ECO:0000256" key="9">
    <source>
        <dbReference type="PROSITE-ProRule" id="PRU10139"/>
    </source>
</evidence>
<keyword evidence="5 7" id="KW-0067">ATP-binding</keyword>
<evidence type="ECO:0000256" key="10">
    <source>
        <dbReference type="RuleBase" id="RU003811"/>
    </source>
</evidence>
<dbReference type="PANTHER" id="PTHR23090">
    <property type="entry name" value="NH 3 /GLUTAMINE-DEPENDENT NAD + SYNTHETASE"/>
    <property type="match status" value="1"/>
</dbReference>
<feature type="binding site" evidence="7">
    <location>
        <position position="370"/>
    </location>
    <ligand>
        <name>deamido-NAD(+)</name>
        <dbReference type="ChEBI" id="CHEBI:58437"/>
        <note>ligand shared between two neighboring subunits</note>
    </ligand>
</feature>
<evidence type="ECO:0000313" key="13">
    <source>
        <dbReference type="Proteomes" id="UP001523550"/>
    </source>
</evidence>
<accession>A0ABT1GAZ0</accession>
<dbReference type="PANTHER" id="PTHR23090:SF9">
    <property type="entry name" value="GLUTAMINE-DEPENDENT NAD(+) SYNTHETASE"/>
    <property type="match status" value="1"/>
</dbReference>
<comment type="similarity">
    <text evidence="2 7 8">In the C-terminal section; belongs to the NAD synthetase family.</text>
</comment>
<evidence type="ECO:0000256" key="3">
    <source>
        <dbReference type="ARBA" id="ARBA00022598"/>
    </source>
</evidence>
<dbReference type="InterPro" id="IPR003694">
    <property type="entry name" value="NAD_synthase"/>
</dbReference>
<dbReference type="Proteomes" id="UP001523550">
    <property type="component" value="Unassembled WGS sequence"/>
</dbReference>
<feature type="binding site" evidence="7">
    <location>
        <position position="509"/>
    </location>
    <ligand>
        <name>deamido-NAD(+)</name>
        <dbReference type="ChEBI" id="CHEBI:58437"/>
        <note>ligand shared between two neighboring subunits</note>
    </ligand>
</feature>
<dbReference type="SUPFAM" id="SSF52402">
    <property type="entry name" value="Adenine nucleotide alpha hydrolases-like"/>
    <property type="match status" value="1"/>
</dbReference>
<dbReference type="CDD" id="cd07570">
    <property type="entry name" value="GAT_Gln-NAD-synth"/>
    <property type="match status" value="1"/>
</dbReference>
<dbReference type="GO" id="GO:0003952">
    <property type="term" value="F:NAD+ synthase (glutamine-hydrolyzing) activity"/>
    <property type="evidence" value="ECO:0007669"/>
    <property type="project" value="UniProtKB-EC"/>
</dbReference>
<dbReference type="SUPFAM" id="SSF56317">
    <property type="entry name" value="Carbon-nitrogen hydrolase"/>
    <property type="match status" value="1"/>
</dbReference>
<dbReference type="PROSITE" id="PS00920">
    <property type="entry name" value="NITRIL_CHT_1"/>
    <property type="match status" value="1"/>
</dbReference>
<name>A0ABT1GAZ0_9GAMM</name>
<dbReference type="InterPro" id="IPR022310">
    <property type="entry name" value="NAD/GMP_synthase"/>
</dbReference>
<dbReference type="InterPro" id="IPR014729">
    <property type="entry name" value="Rossmann-like_a/b/a_fold"/>
</dbReference>
<keyword evidence="6 7" id="KW-0520">NAD</keyword>
<feature type="active site" description="Nucleophile; for glutaminase activity" evidence="7">
    <location>
        <position position="150"/>
    </location>
</feature>
<evidence type="ECO:0000256" key="8">
    <source>
        <dbReference type="PIRNR" id="PIRNR006630"/>
    </source>
</evidence>
<evidence type="ECO:0000256" key="5">
    <source>
        <dbReference type="ARBA" id="ARBA00022840"/>
    </source>
</evidence>
<comment type="similarity">
    <text evidence="10">Belongs to the NAD synthetase family.</text>
</comment>
<feature type="binding site" evidence="7">
    <location>
        <position position="399"/>
    </location>
    <ligand>
        <name>deamido-NAD(+)</name>
        <dbReference type="ChEBI" id="CHEBI:58437"/>
        <note>ligand shared between two neighboring subunits</note>
    </ligand>
</feature>
<organism evidence="12 13">
    <name type="scientific">Natronospira proteinivora</name>
    <dbReference type="NCBI Taxonomy" id="1807133"/>
    <lineage>
        <taxon>Bacteria</taxon>
        <taxon>Pseudomonadati</taxon>
        <taxon>Pseudomonadota</taxon>
        <taxon>Gammaproteobacteria</taxon>
        <taxon>Natronospirales</taxon>
        <taxon>Natronospiraceae</taxon>
        <taxon>Natronospira</taxon>
    </lineage>
</organism>
<evidence type="ECO:0000259" key="11">
    <source>
        <dbReference type="PROSITE" id="PS50263"/>
    </source>
</evidence>
<sequence>MSAQLVIVTVQINPVVGDIQGNLDRMLEAVSTARQEHGADLVIFPEFCLTGYPPEDLLLHEDFSQQVQAAEATLRAKLPGDVGVLYGTPDYSHEGLRNAAVLLSEGRELARYHKRCLPNYSVFDEKRWFTAGDQACVVDFKGVKLGLTICEDLWVAGPAEDTGQAGAELILSLSASPYALNKAEERQAEFAQRAREGGVPVLVCNLLGGQDELVFDGASVGVNPDGAVALQAPEWQAGFYPVQYAQGRLFDGPVHTPLSAEASQYQGAVLATRDYLNKNGAPGALIGLSGGIDSAITLAIAVDAIGADRVTAVMMGSAYTRDISYELAREQAALLDVEYLNLDIGDSVAALEESLSRGLAEPVSGVAAENLQSRIRGVKLMALSNQRGEMVLATGNKSELAMGYATLYGDMVGAFAPIRDLSKSRVYALADWRNRQGRVIPQAVIDRPPSAELRPDQYDTDSLPEYAVLDAIIEAFVEADRGLNSLVAEGFDEALCQRVLRMVQLNEYKRRQGAPGPRLSRRAFGRDRRYPITSGFRRG</sequence>
<comment type="caution">
    <text evidence="7">Lacks conserved residue(s) required for the propagation of feature annotation.</text>
</comment>